<dbReference type="RefSeq" id="WP_106374530.1">
    <property type="nucleotide sequence ID" value="NZ_PVTK01000003.1"/>
</dbReference>
<dbReference type="CDD" id="cd02440">
    <property type="entry name" value="AdoMet_MTases"/>
    <property type="match status" value="1"/>
</dbReference>
<dbReference type="SUPFAM" id="SSF53335">
    <property type="entry name" value="S-adenosyl-L-methionine-dependent methyltransferases"/>
    <property type="match status" value="1"/>
</dbReference>
<evidence type="ECO:0000313" key="3">
    <source>
        <dbReference type="Proteomes" id="UP000237647"/>
    </source>
</evidence>
<sequence length="200" mass="21746">MKSNNENGWEAFYTASQTRPASPLLRLALGEQCLPMGNGHAVDLGCGSGIETAMLSGAGWSVLAIDKEARAIERIEALKAELPAADLTVWASSFEELESLPPSSLIHAGLSLPFCHPAHFSVLWGMVRSALASGGVFAGHLFGDRHDWTTHSGMIFHSRREVEALCEGLDIELLRESEGEGGLVPHHWHRFDLILRKPEA</sequence>
<gene>
    <name evidence="2" type="ORF">B0H98_103306</name>
</gene>
<dbReference type="AlphaFoldDB" id="A0A2T0V5A3"/>
<organism evidence="2 3">
    <name type="scientific">Vreelandella songnenensis</name>
    <dbReference type="NCBI Taxonomy" id="1176243"/>
    <lineage>
        <taxon>Bacteria</taxon>
        <taxon>Pseudomonadati</taxon>
        <taxon>Pseudomonadota</taxon>
        <taxon>Gammaproteobacteria</taxon>
        <taxon>Oceanospirillales</taxon>
        <taxon>Halomonadaceae</taxon>
        <taxon>Vreelandella</taxon>
    </lineage>
</organism>
<dbReference type="Proteomes" id="UP000237647">
    <property type="component" value="Unassembled WGS sequence"/>
</dbReference>
<dbReference type="InterPro" id="IPR015985">
    <property type="entry name" value="TehB-like_dom"/>
</dbReference>
<dbReference type="Gene3D" id="3.40.50.150">
    <property type="entry name" value="Vaccinia Virus protein VP39"/>
    <property type="match status" value="1"/>
</dbReference>
<feature type="domain" description="Tellurite resistance methyltransferase TehB-like" evidence="1">
    <location>
        <begin position="39"/>
        <end position="80"/>
    </location>
</feature>
<evidence type="ECO:0000259" key="1">
    <source>
        <dbReference type="Pfam" id="PF03848"/>
    </source>
</evidence>
<keyword evidence="3" id="KW-1185">Reference proteome</keyword>
<comment type="caution">
    <text evidence="2">The sequence shown here is derived from an EMBL/GenBank/DDBJ whole genome shotgun (WGS) entry which is preliminary data.</text>
</comment>
<dbReference type="EMBL" id="PVTK01000003">
    <property type="protein sequence ID" value="PRY65362.1"/>
    <property type="molecule type" value="Genomic_DNA"/>
</dbReference>
<dbReference type="Pfam" id="PF03848">
    <property type="entry name" value="TehB"/>
    <property type="match status" value="1"/>
</dbReference>
<protein>
    <submittedName>
        <fullName evidence="2">Tellurite resistance protein TehB</fullName>
    </submittedName>
</protein>
<dbReference type="InterPro" id="IPR029063">
    <property type="entry name" value="SAM-dependent_MTases_sf"/>
</dbReference>
<reference evidence="2 3" key="1">
    <citation type="submission" date="2018-03" db="EMBL/GenBank/DDBJ databases">
        <title>Genomic Encyclopedia of Type Strains, Phase III (KMG-III): the genomes of soil and plant-associated and newly described type strains.</title>
        <authorList>
            <person name="Whitman W."/>
        </authorList>
    </citation>
    <scope>NUCLEOTIDE SEQUENCE [LARGE SCALE GENOMIC DNA]</scope>
    <source>
        <strain evidence="2 3">CGMCC 1.12152</strain>
    </source>
</reference>
<name>A0A2T0V5A3_9GAMM</name>
<evidence type="ECO:0000313" key="2">
    <source>
        <dbReference type="EMBL" id="PRY65362.1"/>
    </source>
</evidence>
<proteinExistence type="predicted"/>
<accession>A0A2T0V5A3</accession>